<feature type="modified residue" description="N6-acetyllysine" evidence="16">
    <location>
        <position position="142"/>
    </location>
</feature>
<feature type="binding site" evidence="12">
    <location>
        <position position="119"/>
    </location>
    <ligand>
        <name>D-threo-isocitrate</name>
        <dbReference type="ChEBI" id="CHEBI:15562"/>
    </ligand>
</feature>
<keyword evidence="4 17" id="KW-0329">Glyoxylate bypass</keyword>
<sequence>MPTFKDAKVPANGQKITIVDGKLNVPDQPIIPFIEGDGTGRDIWKASVRVIDAAVAKAFGGKKKIAWMEVLAGQKSFDLNGTWLHDDTVPAFQEYLVGIKGPLTTPVGGGIRSLNVALRQMLDLYVCLRPVQYFKGVPSPVKHPEKVNMVIFRENTEDIYAGIEYAAGTPEAKGLLDYLEKTDAKSFGKVRFGSTAKAEAWHKQLGHGSDQTLQVGIGIKPVSKQGSQRLIYSAIEYAIKHKRKSVTLVHKGNIMKFTEGGFRDWGYELAKQVFRAVEIDGGPWCKIPEGKPGAGLVIKDAIADITLQQILTRPEDFDVIATLNLNGDYLSDALAAQVGGIGIAPGGNINYVTGHAIFEATHGTAPKYADQDVVNPGSVILSAVMMLEHLGWQTAADLILKSLEAAIAAKTVTYDFERQMQGAKKVKCSEFADEMIKHMG</sequence>
<dbReference type="SMART" id="SM01329">
    <property type="entry name" value="Iso_dh"/>
    <property type="match status" value="1"/>
</dbReference>
<keyword evidence="7 14" id="KW-0460">Magnesium</keyword>
<evidence type="ECO:0000256" key="9">
    <source>
        <dbReference type="ARBA" id="ARBA00023002"/>
    </source>
</evidence>
<evidence type="ECO:0000256" key="16">
    <source>
        <dbReference type="PIRSR" id="PIRSR604439-5"/>
    </source>
</evidence>
<name>A0A7M2WTX4_9BACT</name>
<evidence type="ECO:0000313" key="19">
    <source>
        <dbReference type="EMBL" id="QOV88724.1"/>
    </source>
</evidence>
<dbReference type="Proteomes" id="UP000593765">
    <property type="component" value="Chromosome"/>
</dbReference>
<evidence type="ECO:0000256" key="1">
    <source>
        <dbReference type="ARBA" id="ARBA00001936"/>
    </source>
</evidence>
<feature type="binding site" evidence="13">
    <location>
        <position position="414"/>
    </location>
    <ligand>
        <name>NADP(+)</name>
        <dbReference type="ChEBI" id="CHEBI:58349"/>
    </ligand>
</feature>
<evidence type="ECO:0000256" key="12">
    <source>
        <dbReference type="PIRSR" id="PIRSR604439-1"/>
    </source>
</evidence>
<keyword evidence="20" id="KW-1185">Reference proteome</keyword>
<dbReference type="NCBIfam" id="TIGR00183">
    <property type="entry name" value="prok_nadp_idh"/>
    <property type="match status" value="1"/>
</dbReference>
<dbReference type="PANTHER" id="PTHR43504">
    <property type="entry name" value="ISOCITRATE DEHYDROGENASE [NADP]"/>
    <property type="match status" value="1"/>
</dbReference>
<dbReference type="InterPro" id="IPR019818">
    <property type="entry name" value="IsoCit/isopropylmalate_DH_CS"/>
</dbReference>
<feature type="domain" description="Isopropylmalate dehydrogenase-like" evidence="18">
    <location>
        <begin position="30"/>
        <end position="435"/>
    </location>
</feature>
<proteinExistence type="inferred from homology"/>
<feature type="binding site" evidence="12">
    <location>
        <position position="115"/>
    </location>
    <ligand>
        <name>D-threo-isocitrate</name>
        <dbReference type="ChEBI" id="CHEBI:15562"/>
    </ligand>
</feature>
<evidence type="ECO:0000256" key="10">
    <source>
        <dbReference type="ARBA" id="ARBA00023211"/>
    </source>
</evidence>
<dbReference type="GO" id="GO:0004450">
    <property type="term" value="F:isocitrate dehydrogenase (NADP+) activity"/>
    <property type="evidence" value="ECO:0007669"/>
    <property type="project" value="UniProtKB-UniRule"/>
</dbReference>
<comment type="subunit">
    <text evidence="3">Homodimer.</text>
</comment>
<feature type="binding site" evidence="12">
    <location>
        <position position="129"/>
    </location>
    <ligand>
        <name>D-threo-isocitrate</name>
        <dbReference type="ChEBI" id="CHEBI:15562"/>
    </ligand>
</feature>
<dbReference type="GO" id="GO:0006097">
    <property type="term" value="P:glyoxylate cycle"/>
    <property type="evidence" value="ECO:0007669"/>
    <property type="project" value="UniProtKB-KW"/>
</dbReference>
<comment type="catalytic activity">
    <reaction evidence="11">
        <text>D-threo-isocitrate + NADP(+) = 2-oxoglutarate + CO2 + NADPH</text>
        <dbReference type="Rhea" id="RHEA:19629"/>
        <dbReference type="ChEBI" id="CHEBI:15562"/>
        <dbReference type="ChEBI" id="CHEBI:16526"/>
        <dbReference type="ChEBI" id="CHEBI:16810"/>
        <dbReference type="ChEBI" id="CHEBI:57783"/>
        <dbReference type="ChEBI" id="CHEBI:58349"/>
        <dbReference type="EC" id="1.1.1.42"/>
    </reaction>
</comment>
<dbReference type="GO" id="GO:0006099">
    <property type="term" value="P:tricarboxylic acid cycle"/>
    <property type="evidence" value="ECO:0007669"/>
    <property type="project" value="UniProtKB-UniRule"/>
</dbReference>
<accession>A0A7M2WTX4</accession>
<comment type="cofactor">
    <cofactor evidence="1">
        <name>Mn(2+)</name>
        <dbReference type="ChEBI" id="CHEBI:29035"/>
    </cofactor>
</comment>
<evidence type="ECO:0000256" key="4">
    <source>
        <dbReference type="ARBA" id="ARBA00022435"/>
    </source>
</evidence>
<feature type="binding site" evidence="12">
    <location>
        <position position="153"/>
    </location>
    <ligand>
        <name>D-threo-isocitrate</name>
        <dbReference type="ChEBI" id="CHEBI:15562"/>
    </ligand>
</feature>
<protein>
    <recommendedName>
        <fullName evidence="17">Isocitrate dehydrogenase [NADP]</fullName>
        <ecNumber evidence="17">1.1.1.42</ecNumber>
    </recommendedName>
</protein>
<dbReference type="GO" id="GO:0051287">
    <property type="term" value="F:NAD binding"/>
    <property type="evidence" value="ECO:0007669"/>
    <property type="project" value="InterPro"/>
</dbReference>
<dbReference type="RefSeq" id="WP_206291726.1">
    <property type="nucleotide sequence ID" value="NZ_CP063458.1"/>
</dbReference>
<organism evidence="19 20">
    <name type="scientific">Humisphaera borealis</name>
    <dbReference type="NCBI Taxonomy" id="2807512"/>
    <lineage>
        <taxon>Bacteria</taxon>
        <taxon>Pseudomonadati</taxon>
        <taxon>Planctomycetota</taxon>
        <taxon>Phycisphaerae</taxon>
        <taxon>Tepidisphaerales</taxon>
        <taxon>Tepidisphaeraceae</taxon>
        <taxon>Humisphaera</taxon>
    </lineage>
</organism>
<evidence type="ECO:0000256" key="13">
    <source>
        <dbReference type="PIRSR" id="PIRSR604439-2"/>
    </source>
</evidence>
<evidence type="ECO:0000256" key="2">
    <source>
        <dbReference type="ARBA" id="ARBA00007769"/>
    </source>
</evidence>
<keyword evidence="6 17" id="KW-0479">Metal-binding</keyword>
<dbReference type="EC" id="1.1.1.42" evidence="17"/>
<feature type="binding site" evidence="13">
    <location>
        <begin position="362"/>
        <end position="368"/>
    </location>
    <ligand>
        <name>NADP(+)</name>
        <dbReference type="ChEBI" id="CHEBI:58349"/>
    </ligand>
</feature>
<dbReference type="PROSITE" id="PS00470">
    <property type="entry name" value="IDH_IMDH"/>
    <property type="match status" value="1"/>
</dbReference>
<evidence type="ECO:0000256" key="8">
    <source>
        <dbReference type="ARBA" id="ARBA00022857"/>
    </source>
</evidence>
<feature type="site" description="Critical for catalysis" evidence="15">
    <location>
        <position position="251"/>
    </location>
</feature>
<comment type="cofactor">
    <cofactor evidence="14">
        <name>Mg(2+)</name>
        <dbReference type="ChEBI" id="CHEBI:18420"/>
    </cofactor>
    <cofactor evidence="14">
        <name>Mn(2+)</name>
        <dbReference type="ChEBI" id="CHEBI:29035"/>
    </cofactor>
    <text evidence="14">Binds 1 Mg(2+) or Mn(2+) ion per subunit.</text>
</comment>
<comment type="similarity">
    <text evidence="2">Belongs to the isocitrate and isopropylmalate dehydrogenases family.</text>
</comment>
<dbReference type="GO" id="GO:0000287">
    <property type="term" value="F:magnesium ion binding"/>
    <property type="evidence" value="ECO:0007669"/>
    <property type="project" value="InterPro"/>
</dbReference>
<dbReference type="NCBIfam" id="NF005425">
    <property type="entry name" value="PRK07006.1"/>
    <property type="match status" value="1"/>
</dbReference>
<evidence type="ECO:0000313" key="20">
    <source>
        <dbReference type="Proteomes" id="UP000593765"/>
    </source>
</evidence>
<evidence type="ECO:0000256" key="15">
    <source>
        <dbReference type="PIRSR" id="PIRSR604439-4"/>
    </source>
</evidence>
<evidence type="ECO:0000256" key="11">
    <source>
        <dbReference type="ARBA" id="ARBA00023554"/>
    </source>
</evidence>
<keyword evidence="8 13" id="KW-0521">NADP</keyword>
<feature type="modified residue" description="N6-succinyllysine" evidence="16">
    <location>
        <position position="100"/>
    </location>
</feature>
<evidence type="ECO:0000256" key="7">
    <source>
        <dbReference type="ARBA" id="ARBA00022842"/>
    </source>
</evidence>
<feature type="binding site" evidence="13">
    <location>
        <position position="418"/>
    </location>
    <ligand>
        <name>NADP(+)</name>
        <dbReference type="ChEBI" id="CHEBI:58349"/>
    </ligand>
</feature>
<feature type="binding site" evidence="13">
    <location>
        <position position="375"/>
    </location>
    <ligand>
        <name>NADP(+)</name>
        <dbReference type="ChEBI" id="CHEBI:58349"/>
    </ligand>
</feature>
<evidence type="ECO:0000256" key="3">
    <source>
        <dbReference type="ARBA" id="ARBA00011738"/>
    </source>
</evidence>
<dbReference type="Gene3D" id="3.40.718.10">
    <property type="entry name" value="Isopropylmalate Dehydrogenase"/>
    <property type="match status" value="1"/>
</dbReference>
<feature type="binding site" evidence="13">
    <location>
        <position position="104"/>
    </location>
    <ligand>
        <name>NADP(+)</name>
        <dbReference type="ChEBI" id="CHEBI:58349"/>
    </ligand>
</feature>
<keyword evidence="9" id="KW-0560">Oxidoreductase</keyword>
<gene>
    <name evidence="19" type="primary">icd</name>
    <name evidence="19" type="ORF">IPV69_21210</name>
</gene>
<evidence type="ECO:0000256" key="17">
    <source>
        <dbReference type="RuleBase" id="RU004446"/>
    </source>
</evidence>
<dbReference type="InterPro" id="IPR004439">
    <property type="entry name" value="Isocitrate_DH_NADP_dimer_prok"/>
</dbReference>
<keyword evidence="10 14" id="KW-0464">Manganese</keyword>
<evidence type="ECO:0000259" key="18">
    <source>
        <dbReference type="SMART" id="SM01329"/>
    </source>
</evidence>
<reference evidence="19 20" key="1">
    <citation type="submission" date="2020-10" db="EMBL/GenBank/DDBJ databases">
        <title>Wide distribution of Phycisphaera-like planctomycetes from WD2101 soil group in peatlands and genome analysis of the first cultivated representative.</title>
        <authorList>
            <person name="Dedysh S.N."/>
            <person name="Beletsky A.V."/>
            <person name="Ivanova A."/>
            <person name="Kulichevskaya I.S."/>
            <person name="Suzina N.E."/>
            <person name="Philippov D.A."/>
            <person name="Rakitin A.L."/>
            <person name="Mardanov A.V."/>
            <person name="Ravin N.V."/>
        </authorList>
    </citation>
    <scope>NUCLEOTIDE SEQUENCE [LARGE SCALE GENOMIC DNA]</scope>
    <source>
        <strain evidence="19 20">M1803</strain>
    </source>
</reference>
<keyword evidence="5 17" id="KW-0816">Tricarboxylic acid cycle</keyword>
<dbReference type="Pfam" id="PF00180">
    <property type="entry name" value="Iso_dh"/>
    <property type="match status" value="1"/>
</dbReference>
<feature type="binding site" evidence="12">
    <location>
        <position position="113"/>
    </location>
    <ligand>
        <name>D-threo-isocitrate</name>
        <dbReference type="ChEBI" id="CHEBI:15562"/>
    </ligand>
</feature>
<evidence type="ECO:0000256" key="14">
    <source>
        <dbReference type="PIRSR" id="PIRSR604439-3"/>
    </source>
</evidence>
<dbReference type="PANTHER" id="PTHR43504:SF1">
    <property type="entry name" value="ISOCITRATE DEHYDROGENASE [NADP]"/>
    <property type="match status" value="1"/>
</dbReference>
<dbReference type="EMBL" id="CP063458">
    <property type="protein sequence ID" value="QOV88724.1"/>
    <property type="molecule type" value="Genomic_DNA"/>
</dbReference>
<evidence type="ECO:0000256" key="6">
    <source>
        <dbReference type="ARBA" id="ARBA00022723"/>
    </source>
</evidence>
<evidence type="ECO:0000256" key="5">
    <source>
        <dbReference type="ARBA" id="ARBA00022532"/>
    </source>
</evidence>
<feature type="site" description="Critical for catalysis" evidence="15">
    <location>
        <position position="160"/>
    </location>
</feature>
<dbReference type="InterPro" id="IPR024084">
    <property type="entry name" value="IsoPropMal-DH-like_dom"/>
</dbReference>
<dbReference type="AlphaFoldDB" id="A0A7M2WTX4"/>
<dbReference type="SUPFAM" id="SSF53659">
    <property type="entry name" value="Isocitrate/Isopropylmalate dehydrogenase-like"/>
    <property type="match status" value="1"/>
</dbReference>
<feature type="binding site" evidence="14">
    <location>
        <position position="328"/>
    </location>
    <ligand>
        <name>Mg(2+)</name>
        <dbReference type="ChEBI" id="CHEBI:18420"/>
    </ligand>
</feature>
<dbReference type="KEGG" id="hbs:IPV69_21210"/>
<feature type="modified residue" description="Phosphoserine" evidence="16">
    <location>
        <position position="113"/>
    </location>
</feature>